<evidence type="ECO:0000313" key="1">
    <source>
        <dbReference type="EMBL" id="GMH51724.1"/>
    </source>
</evidence>
<sequence length="135" mass="15784">MRMCRYSDYTEAWRTIANMRGRGWGEGGEGGERRINKVDLSLFPSLVYMEYYMPRVRGVEMDDFLGVWGGGLGGYYRELRRGWREFEDYRRGLFEALDGSEKVKEGIRRIKEDVEGKGGWRIPERKVGGFKECFG</sequence>
<reference evidence="1" key="1">
    <citation type="submission" date="2022-07" db="EMBL/GenBank/DDBJ databases">
        <title>Genome analysis of Parmales, a sister group of diatoms, reveals the evolutionary specialization of diatoms from phago-mixotrophs to photoautotrophs.</title>
        <authorList>
            <person name="Ban H."/>
            <person name="Sato S."/>
            <person name="Yoshikawa S."/>
            <person name="Kazumasa Y."/>
            <person name="Nakamura Y."/>
            <person name="Ichinomiya M."/>
            <person name="Saitoh K."/>
            <person name="Sato N."/>
            <person name="Blanc-Mathieu R."/>
            <person name="Endo H."/>
            <person name="Kuwata A."/>
            <person name="Ogata H."/>
        </authorList>
    </citation>
    <scope>NUCLEOTIDE SEQUENCE</scope>
</reference>
<comment type="caution">
    <text evidence="1">The sequence shown here is derived from an EMBL/GenBank/DDBJ whole genome shotgun (WGS) entry which is preliminary data.</text>
</comment>
<accession>A0A9W7DPU8</accession>
<evidence type="ECO:0000313" key="2">
    <source>
        <dbReference type="Proteomes" id="UP001165082"/>
    </source>
</evidence>
<dbReference type="Proteomes" id="UP001165082">
    <property type="component" value="Unassembled WGS sequence"/>
</dbReference>
<dbReference type="OrthoDB" id="10469035at2759"/>
<name>A0A9W7DPU8_9STRA</name>
<dbReference type="AlphaFoldDB" id="A0A9W7DPU8"/>
<proteinExistence type="predicted"/>
<gene>
    <name evidence="1" type="ORF">TrRE_jg6537</name>
</gene>
<organism evidence="1 2">
    <name type="scientific">Triparma retinervis</name>
    <dbReference type="NCBI Taxonomy" id="2557542"/>
    <lineage>
        <taxon>Eukaryota</taxon>
        <taxon>Sar</taxon>
        <taxon>Stramenopiles</taxon>
        <taxon>Ochrophyta</taxon>
        <taxon>Bolidophyceae</taxon>
        <taxon>Parmales</taxon>
        <taxon>Triparmaceae</taxon>
        <taxon>Triparma</taxon>
    </lineage>
</organism>
<keyword evidence="2" id="KW-1185">Reference proteome</keyword>
<dbReference type="EMBL" id="BRXZ01003290">
    <property type="protein sequence ID" value="GMH51724.1"/>
    <property type="molecule type" value="Genomic_DNA"/>
</dbReference>
<protein>
    <submittedName>
        <fullName evidence="1">Uncharacterized protein</fullName>
    </submittedName>
</protein>